<gene>
    <name evidence="1" type="ORF">J1F30_06240</name>
</gene>
<dbReference type="Proteomes" id="UP000664299">
    <property type="component" value="Unassembled WGS sequence"/>
</dbReference>
<dbReference type="Gene3D" id="3.40.50.450">
    <property type="match status" value="1"/>
</dbReference>
<dbReference type="SUPFAM" id="SSF52309">
    <property type="entry name" value="N-(deoxy)ribosyltransferase-like"/>
    <property type="match status" value="1"/>
</dbReference>
<sequence length="229" mass="25986">MNRHIVFNEVAKAAQSNTNYYIFGNPSQIGLIEDLLSYFGISYKMDFDSESMHRDNLELLRRFIIEDAKDDQVAVILDSIEHKVSAEELRPNTNHAGDVFVSMPMNKGKCAYVDMIRDGIKRGIETCGLTPYFLDLDAHNGNIFNKMLLEIRGCRFLVADFTSQNSGVYYEAGYAKALGKTVIHTCKGSDFDNVHFDLKQTQFVTWETSEDLAKGLSMQIKKSNLKEVE</sequence>
<evidence type="ECO:0000313" key="1">
    <source>
        <dbReference type="EMBL" id="MBO0623964.1"/>
    </source>
</evidence>
<name>A0ABS3IXC7_9BIFI</name>
<organism evidence="1 2">
    <name type="scientific">Bifidobacterium asteroides</name>
    <dbReference type="NCBI Taxonomy" id="1684"/>
    <lineage>
        <taxon>Bacteria</taxon>
        <taxon>Bacillati</taxon>
        <taxon>Actinomycetota</taxon>
        <taxon>Actinomycetes</taxon>
        <taxon>Bifidobacteriales</taxon>
        <taxon>Bifidobacteriaceae</taxon>
        <taxon>Bifidobacterium</taxon>
    </lineage>
</organism>
<protein>
    <submittedName>
        <fullName evidence="1">Uncharacterized protein</fullName>
    </submittedName>
</protein>
<dbReference type="EMBL" id="JAFMNU010000014">
    <property type="protein sequence ID" value="MBO0623964.1"/>
    <property type="molecule type" value="Genomic_DNA"/>
</dbReference>
<accession>A0ABS3IXC7</accession>
<keyword evidence="2" id="KW-1185">Reference proteome</keyword>
<comment type="caution">
    <text evidence="1">The sequence shown here is derived from an EMBL/GenBank/DDBJ whole genome shotgun (WGS) entry which is preliminary data.</text>
</comment>
<proteinExistence type="predicted"/>
<evidence type="ECO:0000313" key="2">
    <source>
        <dbReference type="Proteomes" id="UP000664299"/>
    </source>
</evidence>
<reference evidence="1" key="1">
    <citation type="submission" date="2021-03" db="EMBL/GenBank/DDBJ databases">
        <title>Genome sequence of Bifidobacterium asteroides strain wkB204 isolated from a honey bee gut.</title>
        <authorList>
            <person name="Motta E.V.S."/>
            <person name="Kwong W.K."/>
            <person name="Moran N.A."/>
        </authorList>
    </citation>
    <scope>NUCLEOTIDE SEQUENCE</scope>
    <source>
        <strain evidence="1">WkB204</strain>
    </source>
</reference>